<dbReference type="RefSeq" id="WP_071140601.1">
    <property type="nucleotide sequence ID" value="NZ_CP035282.1"/>
</dbReference>
<dbReference type="Proteomes" id="UP000287969">
    <property type="component" value="Chromosome"/>
</dbReference>
<dbReference type="EMBL" id="CP035282">
    <property type="protein sequence ID" value="QAT60193.1"/>
    <property type="molecule type" value="Genomic_DNA"/>
</dbReference>
<dbReference type="GO" id="GO:0008982">
    <property type="term" value="F:protein-N(PI)-phosphohistidine-sugar phosphotransferase activity"/>
    <property type="evidence" value="ECO:0007669"/>
    <property type="project" value="InterPro"/>
</dbReference>
<dbReference type="AlphaFoldDB" id="A0A410Q898"/>
<dbReference type="SUPFAM" id="SSF52794">
    <property type="entry name" value="PTS system IIB component-like"/>
    <property type="match status" value="1"/>
</dbReference>
<dbReference type="PROSITE" id="PS51099">
    <property type="entry name" value="PTS_EIIB_TYPE_2"/>
    <property type="match status" value="1"/>
</dbReference>
<accession>A0A410Q898</accession>
<feature type="domain" description="PTS EIIB type-2" evidence="2">
    <location>
        <begin position="5"/>
        <end position="97"/>
    </location>
</feature>
<protein>
    <submittedName>
        <fullName evidence="3">PTS galactitol transporter subunit IIB</fullName>
    </submittedName>
</protein>
<evidence type="ECO:0000313" key="4">
    <source>
        <dbReference type="Proteomes" id="UP000287969"/>
    </source>
</evidence>
<dbReference type="InterPro" id="IPR003501">
    <property type="entry name" value="PTS_EIIB_2/3"/>
</dbReference>
<name>A0A410Q898_9FIRM</name>
<evidence type="ECO:0000313" key="3">
    <source>
        <dbReference type="EMBL" id="QAT60193.1"/>
    </source>
</evidence>
<keyword evidence="4" id="KW-1185">Reference proteome</keyword>
<proteinExistence type="predicted"/>
<keyword evidence="1" id="KW-0808">Transferase</keyword>
<dbReference type="InterPro" id="IPR013011">
    <property type="entry name" value="PTS_EIIB_2"/>
</dbReference>
<dbReference type="Gene3D" id="3.40.50.2300">
    <property type="match status" value="1"/>
</dbReference>
<dbReference type="Pfam" id="PF02302">
    <property type="entry name" value="PTS_IIB"/>
    <property type="match status" value="1"/>
</dbReference>
<dbReference type="InterPro" id="IPR036095">
    <property type="entry name" value="PTS_EIIB-like_sf"/>
</dbReference>
<dbReference type="OrthoDB" id="6505030at2"/>
<organism evidence="3 4">
    <name type="scientific">Acidilutibacter cellobiosedens</name>
    <dbReference type="NCBI Taxonomy" id="2507161"/>
    <lineage>
        <taxon>Bacteria</taxon>
        <taxon>Bacillati</taxon>
        <taxon>Bacillota</taxon>
        <taxon>Tissierellia</taxon>
        <taxon>Tissierellales</taxon>
        <taxon>Acidilutibacteraceae</taxon>
        <taxon>Acidilutibacter</taxon>
    </lineage>
</organism>
<gene>
    <name evidence="3" type="ORF">EQM13_00705</name>
</gene>
<dbReference type="CDD" id="cd05566">
    <property type="entry name" value="PTS_IIB_galactitol"/>
    <property type="match status" value="1"/>
</dbReference>
<dbReference type="KEGG" id="spoa:EQM13_00705"/>
<sequence>MSKEVNILVACGSGVATSTVAQEKVKVILKDAHVPAKITKSTLSEIPSKQNDVDLILTTSKYNKPLNKPVISVFGLISGINQENIKKQIVDECNKILGK</sequence>
<evidence type="ECO:0000256" key="1">
    <source>
        <dbReference type="ARBA" id="ARBA00022679"/>
    </source>
</evidence>
<evidence type="ECO:0000259" key="2">
    <source>
        <dbReference type="PROSITE" id="PS51099"/>
    </source>
</evidence>
<dbReference type="GO" id="GO:0009401">
    <property type="term" value="P:phosphoenolpyruvate-dependent sugar phosphotransferase system"/>
    <property type="evidence" value="ECO:0007669"/>
    <property type="project" value="InterPro"/>
</dbReference>
<reference evidence="4" key="1">
    <citation type="submission" date="2019-01" db="EMBL/GenBank/DDBJ databases">
        <title>Draft genomes of a novel of Sporanaerobacter strains.</title>
        <authorList>
            <person name="Ma S."/>
        </authorList>
    </citation>
    <scope>NUCLEOTIDE SEQUENCE [LARGE SCALE GENOMIC DNA]</scope>
    <source>
        <strain evidence="4">NJN-17</strain>
    </source>
</reference>